<feature type="domain" description="RRM" evidence="12">
    <location>
        <begin position="68"/>
        <end position="152"/>
    </location>
</feature>
<dbReference type="InterPro" id="IPR000504">
    <property type="entry name" value="RRM_dom"/>
</dbReference>
<dbReference type="PIRSF" id="PIRSF036424">
    <property type="entry name" value="eIF3b"/>
    <property type="match status" value="1"/>
</dbReference>
<dbReference type="GO" id="GO:0005852">
    <property type="term" value="C:eukaryotic translation initiation factor 3 complex"/>
    <property type="evidence" value="ECO:0007669"/>
    <property type="project" value="UniProtKB-UniRule"/>
</dbReference>
<dbReference type="InterPro" id="IPR011400">
    <property type="entry name" value="EIF3B"/>
</dbReference>
<keyword evidence="3 8" id="KW-0396">Initiation factor</keyword>
<dbReference type="PANTHER" id="PTHR14068:SF0">
    <property type="entry name" value="EUKARYOTIC TRANSLATION INITIATION FACTOR 3 SUBUNIT B"/>
    <property type="match status" value="1"/>
</dbReference>
<evidence type="ECO:0000256" key="6">
    <source>
        <dbReference type="ARBA" id="ARBA00022884"/>
    </source>
</evidence>
<dbReference type="InterPro" id="IPR015943">
    <property type="entry name" value="WD40/YVTN_repeat-like_dom_sf"/>
</dbReference>
<evidence type="ECO:0000313" key="13">
    <source>
        <dbReference type="EMBL" id="JAA70317.1"/>
    </source>
</evidence>
<dbReference type="Gene3D" id="3.30.70.330">
    <property type="match status" value="1"/>
</dbReference>
<evidence type="ECO:0000256" key="4">
    <source>
        <dbReference type="ARBA" id="ARBA00022574"/>
    </source>
</evidence>
<keyword evidence="2 8" id="KW-0963">Cytoplasm</keyword>
<dbReference type="SUPFAM" id="SSF82171">
    <property type="entry name" value="DPP6 N-terminal domain-like"/>
    <property type="match status" value="1"/>
</dbReference>
<comment type="subunit">
    <text evidence="8 9">Component of the eukaryotic translation initiation factor 3 (eIF-3) complex.</text>
</comment>
<dbReference type="Pfam" id="PF08662">
    <property type="entry name" value="eIF2A"/>
    <property type="match status" value="1"/>
</dbReference>
<evidence type="ECO:0000256" key="3">
    <source>
        <dbReference type="ARBA" id="ARBA00022540"/>
    </source>
</evidence>
<keyword evidence="5" id="KW-0677">Repeat</keyword>
<keyword evidence="4" id="KW-0853">WD repeat</keyword>
<dbReference type="EMBL" id="GADI01003491">
    <property type="protein sequence ID" value="JAA70317.1"/>
    <property type="molecule type" value="mRNA"/>
</dbReference>
<accession>A0A0K8RGN5</accession>
<dbReference type="CDD" id="cd12278">
    <property type="entry name" value="RRM_eIF3B"/>
    <property type="match status" value="1"/>
</dbReference>
<dbReference type="HAMAP" id="MF_03001">
    <property type="entry name" value="eIF3b"/>
    <property type="match status" value="1"/>
</dbReference>
<organism evidence="13">
    <name type="scientific">Ixodes ricinus</name>
    <name type="common">Common tick</name>
    <name type="synonym">Acarus ricinus</name>
    <dbReference type="NCBI Taxonomy" id="34613"/>
    <lineage>
        <taxon>Eukaryota</taxon>
        <taxon>Metazoa</taxon>
        <taxon>Ecdysozoa</taxon>
        <taxon>Arthropoda</taxon>
        <taxon>Chelicerata</taxon>
        <taxon>Arachnida</taxon>
        <taxon>Acari</taxon>
        <taxon>Parasitiformes</taxon>
        <taxon>Ixodida</taxon>
        <taxon>Ixodoidea</taxon>
        <taxon>Ixodidae</taxon>
        <taxon>Ixodinae</taxon>
        <taxon>Ixodes</taxon>
    </lineage>
</organism>
<dbReference type="GO" id="GO:0031369">
    <property type="term" value="F:translation initiation factor binding"/>
    <property type="evidence" value="ECO:0007669"/>
    <property type="project" value="InterPro"/>
</dbReference>
<evidence type="ECO:0000256" key="7">
    <source>
        <dbReference type="ARBA" id="ARBA00022917"/>
    </source>
</evidence>
<evidence type="ECO:0000256" key="8">
    <source>
        <dbReference type="HAMAP-Rule" id="MF_03001"/>
    </source>
</evidence>
<dbReference type="GO" id="GO:0001732">
    <property type="term" value="P:formation of cytoplasmic translation initiation complex"/>
    <property type="evidence" value="ECO:0007669"/>
    <property type="project" value="UniProtKB-UniRule"/>
</dbReference>
<feature type="region of interest" description="Disordered" evidence="11">
    <location>
        <begin position="1"/>
        <end position="41"/>
    </location>
</feature>
<sequence length="725" mass="84118">MVEKGDMARSEQDFADEPSQKDPLQNGDDENELPSFSDPEDFVDDITEEELLGDILQHRPAEADGVESVIVVDNIPQVGSERLEKLKNVMMKIYSQFGEINTEFIPVDETGKTKGYMFLEYKNPQSALDAVKVTNGHKLDKQHSFAVNLFTDFQKYENIPEEWKEPQPQPYVDHGNLRQWLQDPDCFDQFCVMYCGGEKVAVYLNSNPEPTVVKDRERWTDNLVMWSPLGTYLATFHQQGIALWGGPQYNQIMRFTHFGVKFIDFSPCENYLVTLSPPSPDTFHQPQRGGAGGPGGPEEAQVVIIWDIRTGMKRRSFTADPEMHTWPMFKWSSDDRFFARLTQDMLSIYETPSFGLLDKKSLKIPGIRNFSWSPVSNILAYWVAEDKNVPARVTLIEVPSRVELRAKNLFNVAECKMHWQKSGDYLCVKVDRYTKAKKEKNEWKYSGMYFNFEIFLMKEKQIPVDSLEIKDTIVAFAWEPVGSKFAIIHGESPHISVSFYGVKPGASAVLLKKFERKQCNHIFWSPAGQFIVLAGLRTMSGSLEFVDTSDFTVMNQNDHFMASDVEWDPTGRYVVTGVSWWLHKTDNAYWLWSFQGRVLRKCNMDRFCQLLWRPRPPSLITEEKLREIRKNFKKYSEQFDLRDRASMTKASKEVMEKRKKMLEDFRALQERKAKEYMNMRELRMELRDGIDTDELDSNLEDLEEEVVEFLIKEEEIVAEGDADEE</sequence>
<comment type="subcellular location">
    <subcellularLocation>
        <location evidence="1 8 9">Cytoplasm</location>
    </subcellularLocation>
</comment>
<evidence type="ECO:0000256" key="2">
    <source>
        <dbReference type="ARBA" id="ARBA00022490"/>
    </source>
</evidence>
<keyword evidence="7 8" id="KW-0648">Protein biosynthesis</keyword>
<dbReference type="InterPro" id="IPR035979">
    <property type="entry name" value="RBD_domain_sf"/>
</dbReference>
<comment type="function">
    <text evidence="9">Component of the eukaryotic translation initiation factor 3 (eIF-3) complex, which is involved in protein synthesis and, together with other initiation factors, stimulates binding of mRNA and methionyl-tRNAi to the 40S ribosome.</text>
</comment>
<dbReference type="AlphaFoldDB" id="A0A0K8RGN5"/>
<comment type="function">
    <text evidence="8">RNA-binding component of the eukaryotic translation initiation factor 3 (eIF-3) complex, which is involved in protein synthesis of a specialized repertoire of mRNAs and, together with other initiation factors, stimulates binding of mRNA and methionyl-tRNAi to the 40S ribosome. The eIF-3 complex specifically targets and initiates translation of a subset of mRNAs involved in cell proliferation.</text>
</comment>
<evidence type="ECO:0000256" key="5">
    <source>
        <dbReference type="ARBA" id="ARBA00022737"/>
    </source>
</evidence>
<dbReference type="Pfam" id="PF00076">
    <property type="entry name" value="RRM_1"/>
    <property type="match status" value="1"/>
</dbReference>
<dbReference type="FunFam" id="3.30.70.330:FF:000235">
    <property type="entry name" value="Eukaryotic translation initiation factor 3 subunit B"/>
    <property type="match status" value="1"/>
</dbReference>
<evidence type="ECO:0000256" key="9">
    <source>
        <dbReference type="PIRNR" id="PIRNR036424"/>
    </source>
</evidence>
<dbReference type="GO" id="GO:0003723">
    <property type="term" value="F:RNA binding"/>
    <property type="evidence" value="ECO:0007669"/>
    <property type="project" value="UniProtKB-UniRule"/>
</dbReference>
<dbReference type="Gene3D" id="2.130.10.10">
    <property type="entry name" value="YVTN repeat-like/Quinoprotein amine dehydrogenase"/>
    <property type="match status" value="1"/>
</dbReference>
<dbReference type="SUPFAM" id="SSF54928">
    <property type="entry name" value="RNA-binding domain, RBD"/>
    <property type="match status" value="1"/>
</dbReference>
<dbReference type="InterPro" id="IPR034363">
    <property type="entry name" value="eIF3B_RRM"/>
</dbReference>
<evidence type="ECO:0000259" key="12">
    <source>
        <dbReference type="PROSITE" id="PS50102"/>
    </source>
</evidence>
<dbReference type="InterPro" id="IPR012677">
    <property type="entry name" value="Nucleotide-bd_a/b_plait_sf"/>
</dbReference>
<feature type="coiled-coil region" evidence="10">
    <location>
        <begin position="651"/>
        <end position="719"/>
    </location>
</feature>
<keyword evidence="6 8" id="KW-0694">RNA-binding</keyword>
<dbReference type="GO" id="GO:0003743">
    <property type="term" value="F:translation initiation factor activity"/>
    <property type="evidence" value="ECO:0007669"/>
    <property type="project" value="UniProtKB-UniRule"/>
</dbReference>
<dbReference type="SMART" id="SM00360">
    <property type="entry name" value="RRM"/>
    <property type="match status" value="1"/>
</dbReference>
<dbReference type="PANTHER" id="PTHR14068">
    <property type="entry name" value="EUKARYOTIC TRANSLATION INITIATION FACTOR 3 EIF3 -RELATED"/>
    <property type="match status" value="1"/>
</dbReference>
<evidence type="ECO:0000256" key="1">
    <source>
        <dbReference type="ARBA" id="ARBA00004496"/>
    </source>
</evidence>
<dbReference type="GO" id="GO:0033290">
    <property type="term" value="C:eukaryotic 48S preinitiation complex"/>
    <property type="evidence" value="ECO:0007669"/>
    <property type="project" value="UniProtKB-UniRule"/>
</dbReference>
<dbReference type="InterPro" id="IPR013979">
    <property type="entry name" value="TIF_beta_prop-like"/>
</dbReference>
<dbReference type="PROSITE" id="PS50102">
    <property type="entry name" value="RRM"/>
    <property type="match status" value="1"/>
</dbReference>
<proteinExistence type="evidence at transcript level"/>
<keyword evidence="10" id="KW-0175">Coiled coil</keyword>
<comment type="similarity">
    <text evidence="8 9">Belongs to the eIF-3 subunit B family.</text>
</comment>
<feature type="compositionally biased region" description="Acidic residues" evidence="11">
    <location>
        <begin position="27"/>
        <end position="41"/>
    </location>
</feature>
<dbReference type="GO" id="GO:0016282">
    <property type="term" value="C:eukaryotic 43S preinitiation complex"/>
    <property type="evidence" value="ECO:0007669"/>
    <property type="project" value="UniProtKB-UniRule"/>
</dbReference>
<evidence type="ECO:0000256" key="11">
    <source>
        <dbReference type="SAM" id="MobiDB-lite"/>
    </source>
</evidence>
<protein>
    <recommendedName>
        <fullName evidence="8 9">Eukaryotic translation initiation factor 3 subunit B</fullName>
        <shortName evidence="8 9">eIF3b</shortName>
    </recommendedName>
    <alternativeName>
        <fullName evidence="8">Eukaryotic translation initiation factor 3 subunit 9</fullName>
    </alternativeName>
</protein>
<evidence type="ECO:0000256" key="10">
    <source>
        <dbReference type="SAM" id="Coils"/>
    </source>
</evidence>
<dbReference type="FunFam" id="2.130.10.10:FF:001060">
    <property type="entry name" value="Eukaryotic translation initiation factor 3 subunit B"/>
    <property type="match status" value="1"/>
</dbReference>
<feature type="compositionally biased region" description="Basic and acidic residues" evidence="11">
    <location>
        <begin position="1"/>
        <end position="12"/>
    </location>
</feature>
<name>A0A0K8RGN5_IXORI</name>
<reference evidence="13" key="1">
    <citation type="submission" date="2012-12" db="EMBL/GenBank/DDBJ databases">
        <title>Identification and characterization of a phenylalanine ammonia-lyase gene family in Isatis indigotica Fort.</title>
        <authorList>
            <person name="Liu Q."/>
            <person name="Chen J."/>
            <person name="Zhou X."/>
            <person name="Di P."/>
            <person name="Xiao Y."/>
            <person name="Xuan H."/>
            <person name="Zhang L."/>
            <person name="Chen W."/>
        </authorList>
    </citation>
    <scope>NUCLEOTIDE SEQUENCE</scope>
    <source>
        <tissue evidence="13">Salivary gland</tissue>
    </source>
</reference>